<dbReference type="Pfam" id="PF12048">
    <property type="entry name" value="DUF3530"/>
    <property type="match status" value="1"/>
</dbReference>
<gene>
    <name evidence="2" type="ORF">GARC_3786</name>
</gene>
<protein>
    <recommendedName>
        <fullName evidence="4">DUF3530 family protein</fullName>
    </recommendedName>
</protein>
<dbReference type="eggNOG" id="ENOG5032ZR3">
    <property type="taxonomic scope" value="Bacteria"/>
</dbReference>
<evidence type="ECO:0008006" key="4">
    <source>
        <dbReference type="Google" id="ProtNLM"/>
    </source>
</evidence>
<evidence type="ECO:0000256" key="1">
    <source>
        <dbReference type="SAM" id="MobiDB-lite"/>
    </source>
</evidence>
<accession>K6ZBD0</accession>
<dbReference type="InterPro" id="IPR022529">
    <property type="entry name" value="DUF3530"/>
</dbReference>
<dbReference type="STRING" id="493475.GARC_3786"/>
<dbReference type="AlphaFoldDB" id="K6ZBD0"/>
<keyword evidence="3" id="KW-1185">Reference proteome</keyword>
<evidence type="ECO:0000313" key="3">
    <source>
        <dbReference type="Proteomes" id="UP000006327"/>
    </source>
</evidence>
<evidence type="ECO:0000313" key="2">
    <source>
        <dbReference type="EMBL" id="GAC20740.1"/>
    </source>
</evidence>
<comment type="caution">
    <text evidence="2">The sequence shown here is derived from an EMBL/GenBank/DDBJ whole genome shotgun (WGS) entry which is preliminary data.</text>
</comment>
<name>K6ZBD0_9ALTE</name>
<feature type="region of interest" description="Disordered" evidence="1">
    <location>
        <begin position="95"/>
        <end position="116"/>
    </location>
</feature>
<dbReference type="Proteomes" id="UP000006327">
    <property type="component" value="Unassembled WGS sequence"/>
</dbReference>
<dbReference type="RefSeq" id="WP_007622948.1">
    <property type="nucleotide sequence ID" value="NZ_BAEO01000055.1"/>
</dbReference>
<organism evidence="2 3">
    <name type="scientific">Paraglaciecola arctica BSs20135</name>
    <dbReference type="NCBI Taxonomy" id="493475"/>
    <lineage>
        <taxon>Bacteria</taxon>
        <taxon>Pseudomonadati</taxon>
        <taxon>Pseudomonadota</taxon>
        <taxon>Gammaproteobacteria</taxon>
        <taxon>Alteromonadales</taxon>
        <taxon>Alteromonadaceae</taxon>
        <taxon>Paraglaciecola</taxon>
    </lineage>
</organism>
<proteinExistence type="predicted"/>
<dbReference type="EMBL" id="BAEO01000055">
    <property type="protein sequence ID" value="GAC20740.1"/>
    <property type="molecule type" value="Genomic_DNA"/>
</dbReference>
<sequence>MDIKRGLFADSYQSFDINDQAIIYVLQENTTAITRGFAVMVADSGIPILSQEGFAALATELNKIGWVTILLPAPDAGFNPINDEVEEVEEVEETAATEDAATSDETEINTSGGTPVTNPIELITELDISKSAATIINTQAFIKHEQQLTSLLQAAIEKSQEYPGFFMVISQGTSAAWLSKIYAEKTLDAPDAFVVISPYWPDRKHNRHLPEWIANTPMPVLDLYSGRDNGWARETVARREIAAIKSLKLQYRQRKLLGFNMPQQHSAYLSKEIYGWISHMGW</sequence>
<reference evidence="2 3" key="1">
    <citation type="journal article" date="2017" name="Antonie Van Leeuwenhoek">
        <title>Rhizobium rhizosphaerae sp. nov., a novel species isolated from rice rhizosphere.</title>
        <authorList>
            <person name="Zhao J.J."/>
            <person name="Zhang J."/>
            <person name="Zhang R.J."/>
            <person name="Zhang C.W."/>
            <person name="Yin H.Q."/>
            <person name="Zhang X.X."/>
        </authorList>
    </citation>
    <scope>NUCLEOTIDE SEQUENCE [LARGE SCALE GENOMIC DNA]</scope>
    <source>
        <strain evidence="2 3">BSs20135</strain>
    </source>
</reference>
<feature type="compositionally biased region" description="Acidic residues" evidence="1">
    <location>
        <begin position="95"/>
        <end position="107"/>
    </location>
</feature>